<evidence type="ECO:0000256" key="1">
    <source>
        <dbReference type="SAM" id="SignalP"/>
    </source>
</evidence>
<name>A0A841HXZ5_9DEIO</name>
<dbReference type="InterPro" id="IPR011990">
    <property type="entry name" value="TPR-like_helical_dom_sf"/>
</dbReference>
<feature type="chain" id="PRO_5032465795" description="Peptidase C39-like domain-containing protein" evidence="1">
    <location>
        <begin position="34"/>
        <end position="307"/>
    </location>
</feature>
<dbReference type="InterPro" id="IPR039564">
    <property type="entry name" value="Peptidase_C39-like"/>
</dbReference>
<dbReference type="SUPFAM" id="SSF48452">
    <property type="entry name" value="TPR-like"/>
    <property type="match status" value="1"/>
</dbReference>
<gene>
    <name evidence="3" type="ORF">HNR42_001183</name>
</gene>
<evidence type="ECO:0000313" key="4">
    <source>
        <dbReference type="Proteomes" id="UP000569951"/>
    </source>
</evidence>
<dbReference type="Gene3D" id="3.90.70.10">
    <property type="entry name" value="Cysteine proteinases"/>
    <property type="match status" value="1"/>
</dbReference>
<reference evidence="3 4" key="1">
    <citation type="submission" date="2020-08" db="EMBL/GenBank/DDBJ databases">
        <title>Genomic Encyclopedia of Type Strains, Phase IV (KMG-IV): sequencing the most valuable type-strain genomes for metagenomic binning, comparative biology and taxonomic classification.</title>
        <authorList>
            <person name="Goeker M."/>
        </authorList>
    </citation>
    <scope>NUCLEOTIDE SEQUENCE [LARGE SCALE GENOMIC DNA]</scope>
    <source>
        <strain evidence="3 4">DSM 21458</strain>
    </source>
</reference>
<keyword evidence="1" id="KW-0732">Signal</keyword>
<organism evidence="3 4">
    <name type="scientific">Deinobacterium chartae</name>
    <dbReference type="NCBI Taxonomy" id="521158"/>
    <lineage>
        <taxon>Bacteria</taxon>
        <taxon>Thermotogati</taxon>
        <taxon>Deinococcota</taxon>
        <taxon>Deinococci</taxon>
        <taxon>Deinococcales</taxon>
        <taxon>Deinococcaceae</taxon>
        <taxon>Deinobacterium</taxon>
    </lineage>
</organism>
<keyword evidence="4" id="KW-1185">Reference proteome</keyword>
<evidence type="ECO:0000259" key="2">
    <source>
        <dbReference type="Pfam" id="PF13529"/>
    </source>
</evidence>
<dbReference type="Proteomes" id="UP000569951">
    <property type="component" value="Unassembled WGS sequence"/>
</dbReference>
<accession>A0A841HXZ5</accession>
<feature type="domain" description="Peptidase C39-like" evidence="2">
    <location>
        <begin position="46"/>
        <end position="151"/>
    </location>
</feature>
<proteinExistence type="predicted"/>
<dbReference type="Gene3D" id="1.25.40.10">
    <property type="entry name" value="Tetratricopeptide repeat domain"/>
    <property type="match status" value="1"/>
</dbReference>
<comment type="caution">
    <text evidence="3">The sequence shown here is derived from an EMBL/GenBank/DDBJ whole genome shotgun (WGS) entry which is preliminary data.</text>
</comment>
<feature type="signal peptide" evidence="1">
    <location>
        <begin position="1"/>
        <end position="33"/>
    </location>
</feature>
<dbReference type="EMBL" id="JACHHG010000003">
    <property type="protein sequence ID" value="MBB6097766.1"/>
    <property type="molecule type" value="Genomic_DNA"/>
</dbReference>
<protein>
    <recommendedName>
        <fullName evidence="2">Peptidase C39-like domain-containing protein</fullName>
    </recommendedName>
</protein>
<dbReference type="AlphaFoldDB" id="A0A841HXZ5"/>
<dbReference type="Pfam" id="PF13529">
    <property type="entry name" value="Peptidase_C39_2"/>
    <property type="match status" value="1"/>
</dbReference>
<sequence>MPYRFRAARAGLTLLLVAAGGLAAAAPALPARAVLPGLHHEYQRLNNCGPVTALMTLSLFGKTVAQPAAAAALKEDARDRNVTVPEMARYLERFGLRTAWRFAGTPATLKHLIAAGVPVILHQQMKTTDDIGHYRVVYGYGADGVYVGDSYLGPKVTYPDAALEKLWRPYNGEYLVVYRPDQQAAVQRALGKNWNRRANWRSLEASARARLQRDPQDAFAWWGLGQARAALGAPRGAADAFLRAHRLGLPEKHYWYQQDALEAWNRVGRYDLTLKVATRELRGYPNSTELLRLKAEALQARKRSAQR</sequence>
<dbReference type="RefSeq" id="WP_183985503.1">
    <property type="nucleotide sequence ID" value="NZ_JACHHG010000003.1"/>
</dbReference>
<evidence type="ECO:0000313" key="3">
    <source>
        <dbReference type="EMBL" id="MBB6097766.1"/>
    </source>
</evidence>